<evidence type="ECO:0000256" key="1">
    <source>
        <dbReference type="ARBA" id="ARBA00002521"/>
    </source>
</evidence>
<dbReference type="GO" id="GO:0004239">
    <property type="term" value="F:initiator methionyl aminopeptidase activity"/>
    <property type="evidence" value="ECO:0007669"/>
    <property type="project" value="UniProtKB-EC"/>
</dbReference>
<feature type="domain" description="Peptidase M24" evidence="8">
    <location>
        <begin position="13"/>
        <end position="240"/>
    </location>
</feature>
<gene>
    <name evidence="6 9" type="primary">map</name>
    <name evidence="9" type="ORF">FEF22_001190</name>
</gene>
<comment type="caution">
    <text evidence="9">The sequence shown here is derived from an EMBL/GenBank/DDBJ whole genome shotgun (WGS) entry which is preliminary data.</text>
</comment>
<proteinExistence type="inferred from homology"/>
<protein>
    <recommendedName>
        <fullName evidence="6 7">Methionine aminopeptidase</fullName>
        <shortName evidence="6">MAP</shortName>
        <shortName evidence="6">MetAP</shortName>
        <ecNumber evidence="6 7">3.4.11.18</ecNumber>
    </recommendedName>
    <alternativeName>
        <fullName evidence="6">Peptidase M</fullName>
    </alternativeName>
</protein>
<dbReference type="PANTHER" id="PTHR43330:SF27">
    <property type="entry name" value="METHIONINE AMINOPEPTIDASE"/>
    <property type="match status" value="1"/>
</dbReference>
<feature type="binding site" evidence="6">
    <location>
        <position position="106"/>
    </location>
    <ligand>
        <name>a divalent metal cation</name>
        <dbReference type="ChEBI" id="CHEBI:60240"/>
        <label>2</label>
        <note>catalytic</note>
    </ligand>
</feature>
<dbReference type="PRINTS" id="PR00599">
    <property type="entry name" value="MAPEPTIDASE"/>
</dbReference>
<dbReference type="SUPFAM" id="SSF55920">
    <property type="entry name" value="Creatinase/aminopeptidase"/>
    <property type="match status" value="1"/>
</dbReference>
<dbReference type="HAMAP" id="MF_01974">
    <property type="entry name" value="MetAP_1"/>
    <property type="match status" value="1"/>
</dbReference>
<comment type="cofactor">
    <cofactor evidence="6">
        <name>Co(2+)</name>
        <dbReference type="ChEBI" id="CHEBI:48828"/>
    </cofactor>
    <cofactor evidence="6">
        <name>Zn(2+)</name>
        <dbReference type="ChEBI" id="CHEBI:29105"/>
    </cofactor>
    <cofactor evidence="6">
        <name>Mn(2+)</name>
        <dbReference type="ChEBI" id="CHEBI:29035"/>
    </cofactor>
    <cofactor evidence="6">
        <name>Fe(2+)</name>
        <dbReference type="ChEBI" id="CHEBI:29033"/>
    </cofactor>
    <text evidence="6">Binds 2 divalent metal cations per subunit. Has a high-affinity and a low affinity metal-binding site. The true nature of the physiological cofactor is under debate. The enzyme is active with cobalt, zinc, manganese or divalent iron ions. Most likely, methionine aminopeptidases function as mononuclear Fe(2+)-metalloproteases under physiological conditions, and the catalytically relevant metal-binding site has been assigned to the histidine-containing high-affinity site.</text>
</comment>
<comment type="catalytic activity">
    <reaction evidence="6 7">
        <text>Release of N-terminal amino acids, preferentially methionine, from peptides and arylamides.</text>
        <dbReference type="EC" id="3.4.11.18"/>
    </reaction>
</comment>
<dbReference type="InterPro" id="IPR002467">
    <property type="entry name" value="Pept_M24A_MAP1"/>
</dbReference>
<dbReference type="Proteomes" id="UP001192346">
    <property type="component" value="Unassembled WGS sequence"/>
</dbReference>
<dbReference type="NCBIfam" id="TIGR00500">
    <property type="entry name" value="met_pdase_I"/>
    <property type="match status" value="1"/>
</dbReference>
<evidence type="ECO:0000259" key="8">
    <source>
        <dbReference type="Pfam" id="PF00557"/>
    </source>
</evidence>
<evidence type="ECO:0000256" key="5">
    <source>
        <dbReference type="ARBA" id="ARBA00022801"/>
    </source>
</evidence>
<keyword evidence="10" id="KW-1185">Reference proteome</keyword>
<evidence type="ECO:0000256" key="7">
    <source>
        <dbReference type="RuleBase" id="RU003653"/>
    </source>
</evidence>
<feature type="binding site" evidence="6">
    <location>
        <position position="202"/>
    </location>
    <ligand>
        <name>a divalent metal cation</name>
        <dbReference type="ChEBI" id="CHEBI:60240"/>
        <label>2</label>
        <note>catalytic</note>
    </ligand>
</feature>
<keyword evidence="2 6" id="KW-0031">Aminopeptidase</keyword>
<comment type="similarity">
    <text evidence="6">Belongs to the peptidase M24A family. Methionine aminopeptidase type 1 subfamily.</text>
</comment>
<dbReference type="EC" id="3.4.11.18" evidence="6 7"/>
<evidence type="ECO:0000256" key="2">
    <source>
        <dbReference type="ARBA" id="ARBA00022438"/>
    </source>
</evidence>
<evidence type="ECO:0000256" key="6">
    <source>
        <dbReference type="HAMAP-Rule" id="MF_01974"/>
    </source>
</evidence>
<comment type="function">
    <text evidence="1 6">Removes the N-terminal methionine from nascent proteins. The N-terminal methionine is often cleaved when the second residue in the primary sequence is small and uncharged (Met-Ala-, Cys, Gly, Pro, Ser, Thr, or Val). Requires deformylation of the N(alpha)-formylated initiator methionine before it can be hydrolyzed.</text>
</comment>
<dbReference type="CDD" id="cd01086">
    <property type="entry name" value="MetAP1"/>
    <property type="match status" value="1"/>
</dbReference>
<dbReference type="Gene3D" id="3.90.230.10">
    <property type="entry name" value="Creatinase/methionine aminopeptidase superfamily"/>
    <property type="match status" value="1"/>
</dbReference>
<feature type="binding site" evidence="6">
    <location>
        <position position="176"/>
    </location>
    <ligand>
        <name>substrate</name>
    </ligand>
</feature>
<dbReference type="InterPro" id="IPR000994">
    <property type="entry name" value="Pept_M24"/>
</dbReference>
<comment type="subunit">
    <text evidence="6">Monomer.</text>
</comment>
<feature type="binding site" evidence="6">
    <location>
        <position position="106"/>
    </location>
    <ligand>
        <name>a divalent metal cation</name>
        <dbReference type="ChEBI" id="CHEBI:60240"/>
        <label>1</label>
    </ligand>
</feature>
<evidence type="ECO:0000313" key="9">
    <source>
        <dbReference type="EMBL" id="MBP3059398.1"/>
    </source>
</evidence>
<dbReference type="Pfam" id="PF00557">
    <property type="entry name" value="Peptidase_M24"/>
    <property type="match status" value="1"/>
</dbReference>
<evidence type="ECO:0000256" key="4">
    <source>
        <dbReference type="ARBA" id="ARBA00022723"/>
    </source>
</evidence>
<reference evidence="9" key="1">
    <citation type="submission" date="2019-10" db="EMBL/GenBank/DDBJ databases">
        <title>Whole Genome Sequencing and Characterization of Texas Phoenix Palm Decline Phytoplasma Belongs to Lethal Yellowing (16SrIV) Group.</title>
        <authorList>
            <person name="Bao M."/>
        </authorList>
    </citation>
    <scope>NUCLEOTIDE SEQUENCE [LARGE SCALE GENOMIC DNA]</scope>
    <source>
        <strain evidence="9">ACPD</strain>
    </source>
</reference>
<dbReference type="EMBL" id="VBRA02000009">
    <property type="protein sequence ID" value="MBP3059398.1"/>
    <property type="molecule type" value="Genomic_DNA"/>
</dbReference>
<dbReference type="InterPro" id="IPR001714">
    <property type="entry name" value="Pept_M24_MAP"/>
</dbReference>
<name>A0ABS5BII6_9MOLU</name>
<feature type="binding site" evidence="6">
    <location>
        <position position="77"/>
    </location>
    <ligand>
        <name>substrate</name>
    </ligand>
</feature>
<feature type="binding site" evidence="6">
    <location>
        <position position="169"/>
    </location>
    <ligand>
        <name>a divalent metal cation</name>
        <dbReference type="ChEBI" id="CHEBI:60240"/>
        <label>2</label>
        <note>catalytic</note>
    </ligand>
</feature>
<dbReference type="PROSITE" id="PS00680">
    <property type="entry name" value="MAP_1"/>
    <property type="match status" value="1"/>
</dbReference>
<feature type="binding site" evidence="6">
    <location>
        <position position="233"/>
    </location>
    <ligand>
        <name>a divalent metal cation</name>
        <dbReference type="ChEBI" id="CHEBI:60240"/>
        <label>1</label>
    </ligand>
</feature>
<feature type="binding site" evidence="6">
    <location>
        <position position="233"/>
    </location>
    <ligand>
        <name>a divalent metal cation</name>
        <dbReference type="ChEBI" id="CHEBI:60240"/>
        <label>2</label>
        <note>catalytic</note>
    </ligand>
</feature>
<accession>A0ABS5BII6</accession>
<dbReference type="InterPro" id="IPR036005">
    <property type="entry name" value="Creatinase/aminopeptidase-like"/>
</dbReference>
<sequence length="248" mass="27911">MLFIKTSNEIVIMREAGKILSVIRKKLFNFVKAGVSTFELDIIARDLMAEHGVISAFKDYKGFGGYTCISVNEVIVHGLPSKDIILKLGDIVTIDIGIKHKNYYVDSAYTCALGNVSQKVKNFLYNTEKALFEGIKQVKKGNYISDISIAIEKIGLKYNYGIIEVFSGHGIGAKLHEEPYIFNFNYIKKDYLMKPGMIFCIEPMFTLGGKNVKIKEDGWTAFTADYSLSAHFEHTILVTEEGYEILTL</sequence>
<evidence type="ECO:0000256" key="3">
    <source>
        <dbReference type="ARBA" id="ARBA00022670"/>
    </source>
</evidence>
<evidence type="ECO:0000313" key="10">
    <source>
        <dbReference type="Proteomes" id="UP001192346"/>
    </source>
</evidence>
<keyword evidence="4 6" id="KW-0479">Metal-binding</keyword>
<keyword evidence="5 6" id="KW-0378">Hydrolase</keyword>
<organism evidence="9 10">
    <name type="scientific">Texas Phoenix palm phytoplasma</name>
    <dbReference type="NCBI Taxonomy" id="176709"/>
    <lineage>
        <taxon>Bacteria</taxon>
        <taxon>Bacillati</taxon>
        <taxon>Mycoplasmatota</taxon>
        <taxon>Mollicutes</taxon>
        <taxon>Acholeplasmatales</taxon>
        <taxon>Acholeplasmataceae</taxon>
        <taxon>Candidatus Phytoplasma</taxon>
        <taxon>16SrIV (Coconut lethal yellows group)</taxon>
    </lineage>
</organism>
<keyword evidence="3 6" id="KW-0645">Protease</keyword>
<feature type="binding site" evidence="6">
    <location>
        <position position="95"/>
    </location>
    <ligand>
        <name>a divalent metal cation</name>
        <dbReference type="ChEBI" id="CHEBI:60240"/>
        <label>1</label>
    </ligand>
</feature>
<dbReference type="PANTHER" id="PTHR43330">
    <property type="entry name" value="METHIONINE AMINOPEPTIDASE"/>
    <property type="match status" value="1"/>
</dbReference>
<dbReference type="RefSeq" id="WP_138107924.1">
    <property type="nucleotide sequence ID" value="NZ_VBRA02000009.1"/>
</dbReference>